<protein>
    <submittedName>
        <fullName evidence="2">DUF1499 domain-containing protein</fullName>
    </submittedName>
</protein>
<dbReference type="PANTHER" id="PTHR34801:SF6">
    <property type="entry name" value="SLL1620 PROTEIN"/>
    <property type="match status" value="1"/>
</dbReference>
<gene>
    <name evidence="2" type="ORF">FQP86_03140</name>
</gene>
<comment type="caution">
    <text evidence="2">The sequence shown here is derived from an EMBL/GenBank/DDBJ whole genome shotgun (WGS) entry which is preliminary data.</text>
</comment>
<dbReference type="PANTHER" id="PTHR34801">
    <property type="entry name" value="EXPRESSED PROTEIN"/>
    <property type="match status" value="1"/>
</dbReference>
<proteinExistence type="predicted"/>
<feature type="region of interest" description="Disordered" evidence="1">
    <location>
        <begin position="1"/>
        <end position="36"/>
    </location>
</feature>
<dbReference type="EMBL" id="VNFH01000002">
    <property type="protein sequence ID" value="TVU72684.1"/>
    <property type="molecule type" value="Genomic_DNA"/>
</dbReference>
<dbReference type="OrthoDB" id="9793534at2"/>
<dbReference type="RefSeq" id="WP_024950738.1">
    <property type="nucleotide sequence ID" value="NZ_CAWOWR010000076.1"/>
</dbReference>
<dbReference type="PIRSF" id="PIRSF026426">
    <property type="entry name" value="DUF1499"/>
    <property type="match status" value="1"/>
</dbReference>
<organism evidence="2 3">
    <name type="scientific">Cobetia crustatorum</name>
    <dbReference type="NCBI Taxonomy" id="553385"/>
    <lineage>
        <taxon>Bacteria</taxon>
        <taxon>Pseudomonadati</taxon>
        <taxon>Pseudomonadota</taxon>
        <taxon>Gammaproteobacteria</taxon>
        <taxon>Oceanospirillales</taxon>
        <taxon>Halomonadaceae</taxon>
        <taxon>Cobetia</taxon>
    </lineage>
</organism>
<dbReference type="Pfam" id="PF07386">
    <property type="entry name" value="DUF1499"/>
    <property type="match status" value="1"/>
</dbReference>
<name>A0A558HUA1_9GAMM</name>
<dbReference type="AlphaFoldDB" id="A0A558HUA1"/>
<keyword evidence="3" id="KW-1185">Reference proteome</keyword>
<dbReference type="STRING" id="553385.GCA_000591415_00338"/>
<sequence>MRPGLFASPRPDNLGLHDGLLAPAPSTPNGVSSQATDSKHFVAPLPMPTDCCVSAMEKLHGIIESLGHAEIISADDGYLHAEFHTPLLGFVDDVEIVCNEQEGVCHVRSVSRMGHSDLGKNRQRVEDIRKRLEGWGYCC</sequence>
<dbReference type="InterPro" id="IPR010865">
    <property type="entry name" value="DUF1499"/>
</dbReference>
<evidence type="ECO:0000313" key="3">
    <source>
        <dbReference type="Proteomes" id="UP000319941"/>
    </source>
</evidence>
<reference evidence="2 3" key="1">
    <citation type="submission" date="2019-07" db="EMBL/GenBank/DDBJ databases">
        <title>Diversity of Bacteria from Kongsfjorden, Arctic.</title>
        <authorList>
            <person name="Yu Y."/>
        </authorList>
    </citation>
    <scope>NUCLEOTIDE SEQUENCE [LARGE SCALE GENOMIC DNA]</scope>
    <source>
        <strain evidence="2 3">SM1923</strain>
    </source>
</reference>
<feature type="compositionally biased region" description="Polar residues" evidence="1">
    <location>
        <begin position="27"/>
        <end position="36"/>
    </location>
</feature>
<evidence type="ECO:0000256" key="1">
    <source>
        <dbReference type="SAM" id="MobiDB-lite"/>
    </source>
</evidence>
<evidence type="ECO:0000313" key="2">
    <source>
        <dbReference type="EMBL" id="TVU72684.1"/>
    </source>
</evidence>
<accession>A0A558HUA1</accession>
<dbReference type="Proteomes" id="UP000319941">
    <property type="component" value="Unassembled WGS sequence"/>
</dbReference>